<name>A0A9E7JRM4_9LILI</name>
<dbReference type="GO" id="GO:0000172">
    <property type="term" value="C:ribonuclease MRP complex"/>
    <property type="evidence" value="ECO:0007669"/>
    <property type="project" value="InterPro"/>
</dbReference>
<feature type="compositionally biased region" description="Polar residues" evidence="1">
    <location>
        <begin position="110"/>
        <end position="123"/>
    </location>
</feature>
<dbReference type="GO" id="GO:0005655">
    <property type="term" value="C:nucleolar ribonuclease P complex"/>
    <property type="evidence" value="ECO:0007669"/>
    <property type="project" value="InterPro"/>
</dbReference>
<sequence>METLQATEPMSGKSPTQPQSSGFPPPPPAPSERRLSESRYVADATADGASVAANLAPVTLSGTETPAARDRKDARDPTPPPARAPSRQALRPPPRPPAPGRRLSLRAGASPSNQSEEVPSTISAVAPPPRTLNVQKFAESRAAELDSLHSIISTRLNHDFRIRRDKRRRTTGHRASTKNHGRPKRRKLGVEDGILPENEEVQTTKKVSRRTRRRMEFRSNPSSGFCTAGDGTKRLRTHLWHAKRFTMVKRWGFYLPLGLHGRTEVTDNELSTILEGFLQGEDSLWSRPETNGIFLSDSISLWDCSNNLNPPVPESIICKEKHDRRLKDFYLEPSSHACAATESGLPSFPFDFPDCKAYTSFMADEAAAFDTASELCPLADKSCSSRAATIAAASVSVRRFDNHQFHRIKHVVPEQQRLLQQVFQSEGDRDLEELQVPQSFVRSCFTEQNSGKWELQDCEDSLALQTFRWPIGFVTTGFVRGSSKPVAEAFCEARLLAMLRGQQSCDTQTAEAEIFVFVRNMRSTAYRPWPPVADAARKNLTRLFFVLPPLADCPSLALNSLNTFDSAHFSPSASFPGMETLEATEPMSGESPTQLQSSGSPQPPTAPSERRPPESRYLPDASGDGASVAANSAPVTPSGTEAKADVDVHFGNGGMGLGSLTGGSPEGIPFAVGDLVWGKTKNHPWWPALVSDPFSAPIDAKKAHLSDVSLLLVYCFGSGAYAWCEPAQLKPFVEDFHRMTRQSSSKSFVAAVEGALDEIRRRLQLELTCGCVPPEAGGKTAECPGGRLPVSNFRPLEFLEHLQDVACDVTMADVLKVAALRSWVIAFGKGWTAGLPGYHPRREIMELVDKIDLDVPPGDLGDGNEEGDGECSITGSRVRKGLKTSEDNLHKRQKKRSMAALIAGRELDTVELSEGDEFTVEEKVKGVKNQMIKKEKDMDADGCGVEAQEDTGSGRRERKKSKYLSPPYTCLGAYTNTLDSPRSGEVKSPRKAAEASRALNSDISSLLRCDSEAVEKEEDTSNPGFGIESTSVNDILLELLCTARNPLHLKWNQSAKMIKSFFNKYRSSMYSSGSDFLTYQKLHNECCLVSIESPNKLIVNNISVLGKSEGGWKDKKDSADLQVETGLTPDSRSCSEQGKAGRKRKMRKNEDNNVTPADLEPRIINIPVKRKT</sequence>
<dbReference type="InterPro" id="IPR009723">
    <property type="entry name" value="Pop1_N"/>
</dbReference>
<evidence type="ECO:0000256" key="1">
    <source>
        <dbReference type="SAM" id="MobiDB-lite"/>
    </source>
</evidence>
<reference evidence="3" key="1">
    <citation type="submission" date="2022-05" db="EMBL/GenBank/DDBJ databases">
        <title>The Musa troglodytarum L. genome provides insights into the mechanism of non-climacteric behaviour and enrichment of carotenoids.</title>
        <authorList>
            <person name="Wang J."/>
        </authorList>
    </citation>
    <scope>NUCLEOTIDE SEQUENCE</scope>
    <source>
        <tissue evidence="3">Leaf</tissue>
    </source>
</reference>
<feature type="region of interest" description="Disordered" evidence="1">
    <location>
        <begin position="1"/>
        <end position="127"/>
    </location>
</feature>
<proteinExistence type="predicted"/>
<protein>
    <submittedName>
        <fullName evidence="3">Ribonucleases P MRP protein subunit POP1 containing protein</fullName>
    </submittedName>
</protein>
<dbReference type="OrthoDB" id="442863at2759"/>
<dbReference type="Pfam" id="PF06978">
    <property type="entry name" value="POP1_N"/>
    <property type="match status" value="1"/>
</dbReference>
<organism evidence="3 4">
    <name type="scientific">Musa troglodytarum</name>
    <name type="common">fe'i banana</name>
    <dbReference type="NCBI Taxonomy" id="320322"/>
    <lineage>
        <taxon>Eukaryota</taxon>
        <taxon>Viridiplantae</taxon>
        <taxon>Streptophyta</taxon>
        <taxon>Embryophyta</taxon>
        <taxon>Tracheophyta</taxon>
        <taxon>Spermatophyta</taxon>
        <taxon>Magnoliopsida</taxon>
        <taxon>Liliopsida</taxon>
        <taxon>Zingiberales</taxon>
        <taxon>Musaceae</taxon>
        <taxon>Musa</taxon>
    </lineage>
</organism>
<feature type="compositionally biased region" description="Basic and acidic residues" evidence="1">
    <location>
        <begin position="982"/>
        <end position="994"/>
    </location>
</feature>
<feature type="compositionally biased region" description="Polar residues" evidence="1">
    <location>
        <begin position="629"/>
        <end position="639"/>
    </location>
</feature>
<evidence type="ECO:0000313" key="3">
    <source>
        <dbReference type="EMBL" id="URD90883.1"/>
    </source>
</evidence>
<dbReference type="SUPFAM" id="SSF63748">
    <property type="entry name" value="Tudor/PWWP/MBT"/>
    <property type="match status" value="1"/>
</dbReference>
<dbReference type="InterPro" id="IPR000313">
    <property type="entry name" value="PWWP_dom"/>
</dbReference>
<feature type="compositionally biased region" description="Basic and acidic residues" evidence="1">
    <location>
        <begin position="1110"/>
        <end position="1119"/>
    </location>
</feature>
<feature type="region of interest" description="Disordered" evidence="1">
    <location>
        <begin position="583"/>
        <end position="640"/>
    </location>
</feature>
<dbReference type="InterPro" id="IPR039182">
    <property type="entry name" value="Pop1"/>
</dbReference>
<feature type="domain" description="PWWP" evidence="2">
    <location>
        <begin position="672"/>
        <end position="735"/>
    </location>
</feature>
<dbReference type="GO" id="GO:0001682">
    <property type="term" value="P:tRNA 5'-leader removal"/>
    <property type="evidence" value="ECO:0007669"/>
    <property type="project" value="InterPro"/>
</dbReference>
<dbReference type="SMART" id="SM00293">
    <property type="entry name" value="PWWP"/>
    <property type="match status" value="1"/>
</dbReference>
<dbReference type="PANTHER" id="PTHR22731">
    <property type="entry name" value="RIBONUCLEASES P/MRP PROTEIN SUBUNIT POP1"/>
    <property type="match status" value="1"/>
</dbReference>
<feature type="compositionally biased region" description="Basic and acidic residues" evidence="1">
    <location>
        <begin position="67"/>
        <end position="76"/>
    </location>
</feature>
<dbReference type="EMBL" id="CP097504">
    <property type="protein sequence ID" value="URD90883.1"/>
    <property type="molecule type" value="Genomic_DNA"/>
</dbReference>
<feature type="region of interest" description="Disordered" evidence="1">
    <location>
        <begin position="166"/>
        <end position="185"/>
    </location>
</feature>
<gene>
    <name evidence="3" type="ORF">MUK42_28061</name>
</gene>
<dbReference type="PROSITE" id="PS50812">
    <property type="entry name" value="PWWP"/>
    <property type="match status" value="1"/>
</dbReference>
<keyword evidence="4" id="KW-1185">Reference proteome</keyword>
<dbReference type="Pfam" id="PF00855">
    <property type="entry name" value="PWWP"/>
    <property type="match status" value="1"/>
</dbReference>
<evidence type="ECO:0000313" key="4">
    <source>
        <dbReference type="Proteomes" id="UP001055439"/>
    </source>
</evidence>
<dbReference type="PANTHER" id="PTHR22731:SF3">
    <property type="entry name" value="RIBONUCLEASES P_MRP PROTEIN SUBUNIT POP1"/>
    <property type="match status" value="1"/>
</dbReference>
<accession>A0A9E7JRM4</accession>
<feature type="compositionally biased region" description="Low complexity" evidence="1">
    <location>
        <begin position="41"/>
        <end position="53"/>
    </location>
</feature>
<dbReference type="Proteomes" id="UP001055439">
    <property type="component" value="Chromosome 2"/>
</dbReference>
<dbReference type="CDD" id="cd05162">
    <property type="entry name" value="PWWP"/>
    <property type="match status" value="1"/>
</dbReference>
<feature type="region of interest" description="Disordered" evidence="1">
    <location>
        <begin position="975"/>
        <end position="997"/>
    </location>
</feature>
<feature type="region of interest" description="Disordered" evidence="1">
    <location>
        <begin position="939"/>
        <end position="961"/>
    </location>
</feature>
<evidence type="ECO:0000259" key="2">
    <source>
        <dbReference type="PROSITE" id="PS50812"/>
    </source>
</evidence>
<feature type="compositionally biased region" description="Polar residues" evidence="1">
    <location>
        <begin position="590"/>
        <end position="600"/>
    </location>
</feature>
<dbReference type="AlphaFoldDB" id="A0A9E7JRM4"/>
<feature type="region of interest" description="Disordered" evidence="1">
    <location>
        <begin position="1109"/>
        <end position="1172"/>
    </location>
</feature>
<dbReference type="Gene3D" id="2.30.30.140">
    <property type="match status" value="1"/>
</dbReference>